<dbReference type="InterPro" id="IPR050492">
    <property type="entry name" value="Bact_metal-bind_prot9"/>
</dbReference>
<sequence length="298" mass="33352">MRKDIKYLFLLFILTAGLIFALDKVPTVVTSINPYYLIAKEIAGNRLNIQLLIKPGSDPHTFSPSISDVKVLSNASLIIANGLCLDNSYLKNYKNVVYLGEFIPKDKLLEGSEGDGSDIGNSHEVGYNPHVWLAPDFLIDYIIPKIVQEISKLDSKNKIYYENNAKKVITSLKIVSKNLDKLLANQKGSVVILEHPSFMYLFNKYGIEVLSVEEGHGKEPSTSHIKEIIKKAKSKKLLGIFVGPQFNESSIKTVANELKTEYMILDPLGFKIKAQKISELFNEVYRVLQSAISKKSGK</sequence>
<evidence type="ECO:0000313" key="6">
    <source>
        <dbReference type="EMBL" id="ABS60713.1"/>
    </source>
</evidence>
<dbReference type="PANTHER" id="PTHR42953:SF1">
    <property type="entry name" value="METAL-BINDING PROTEIN HI_0362-RELATED"/>
    <property type="match status" value="1"/>
</dbReference>
<gene>
    <name evidence="6" type="ordered locus">Fnod_0860</name>
</gene>
<evidence type="ECO:0000256" key="1">
    <source>
        <dbReference type="ARBA" id="ARBA00004196"/>
    </source>
</evidence>
<keyword evidence="7" id="KW-1185">Reference proteome</keyword>
<keyword evidence="3" id="KW-0479">Metal-binding</keyword>
<dbReference type="EMBL" id="CP000771">
    <property type="protein sequence ID" value="ABS60713.1"/>
    <property type="molecule type" value="Genomic_DNA"/>
</dbReference>
<dbReference type="GO" id="GO:0046872">
    <property type="term" value="F:metal ion binding"/>
    <property type="evidence" value="ECO:0007669"/>
    <property type="project" value="UniProtKB-KW"/>
</dbReference>
<organism evidence="6 7">
    <name type="scientific">Fervidobacterium nodosum (strain ATCC 35602 / DSM 5306 / Rt17-B1)</name>
    <dbReference type="NCBI Taxonomy" id="381764"/>
    <lineage>
        <taxon>Bacteria</taxon>
        <taxon>Thermotogati</taxon>
        <taxon>Thermotogota</taxon>
        <taxon>Thermotogae</taxon>
        <taxon>Thermotogales</taxon>
        <taxon>Fervidobacteriaceae</taxon>
        <taxon>Fervidobacterium</taxon>
    </lineage>
</organism>
<evidence type="ECO:0000256" key="4">
    <source>
        <dbReference type="ARBA" id="ARBA00022729"/>
    </source>
</evidence>
<dbReference type="RefSeq" id="WP_011994029.1">
    <property type="nucleotide sequence ID" value="NC_009718.1"/>
</dbReference>
<evidence type="ECO:0000256" key="3">
    <source>
        <dbReference type="ARBA" id="ARBA00022723"/>
    </source>
</evidence>
<dbReference type="InterPro" id="IPR006127">
    <property type="entry name" value="ZnuA-like"/>
</dbReference>
<dbReference type="Gene3D" id="3.40.50.1980">
    <property type="entry name" value="Nitrogenase molybdenum iron protein domain"/>
    <property type="match status" value="2"/>
</dbReference>
<dbReference type="Proteomes" id="UP000002415">
    <property type="component" value="Chromosome"/>
</dbReference>
<dbReference type="eggNOG" id="COG0803">
    <property type="taxonomic scope" value="Bacteria"/>
</dbReference>
<dbReference type="GO" id="GO:0007155">
    <property type="term" value="P:cell adhesion"/>
    <property type="evidence" value="ECO:0007669"/>
    <property type="project" value="InterPro"/>
</dbReference>
<reference evidence="6 7" key="1">
    <citation type="submission" date="2007-07" db="EMBL/GenBank/DDBJ databases">
        <title>Complete sequence of Fervidobacterium nodosum Rt17-B1.</title>
        <authorList>
            <consortium name="US DOE Joint Genome Institute"/>
            <person name="Copeland A."/>
            <person name="Lucas S."/>
            <person name="Lapidus A."/>
            <person name="Barry K."/>
            <person name="Glavina del Rio T."/>
            <person name="Dalin E."/>
            <person name="Tice H."/>
            <person name="Pitluck S."/>
            <person name="Saunders E."/>
            <person name="Brettin T."/>
            <person name="Bruce D."/>
            <person name="Detter J.C."/>
            <person name="Han C."/>
            <person name="Schmutz J."/>
            <person name="Larimer F."/>
            <person name="Land M."/>
            <person name="Hauser L."/>
            <person name="Kyrpides N."/>
            <person name="Mikhailova N."/>
            <person name="Nelson K."/>
            <person name="Gogarten J.P."/>
            <person name="Noll K."/>
            <person name="Richardson P."/>
        </authorList>
    </citation>
    <scope>NUCLEOTIDE SEQUENCE [LARGE SCALE GENOMIC DNA]</scope>
    <source>
        <strain evidence="7">ATCC 35602 / DSM 5306 / Rt17-B1</strain>
    </source>
</reference>
<accession>A7HLD0</accession>
<reference evidence="6 7" key="2">
    <citation type="journal article" date="2009" name="Proc. Natl. Acad. Sci. U.S.A.">
        <title>On the chimeric nature, thermophilic origin, and phylogenetic placement of the Thermotogales.</title>
        <authorList>
            <person name="Zhaxybayeva O."/>
            <person name="Swithers K.S."/>
            <person name="Lapierre P."/>
            <person name="Fournier G.P."/>
            <person name="Bickhart D.M."/>
            <person name="DeBoy R.T."/>
            <person name="Nelson K.E."/>
            <person name="Nesbo C.L."/>
            <person name="Doolittle W.F."/>
            <person name="Gogarten J.P."/>
            <person name="Noll K.M."/>
        </authorList>
    </citation>
    <scope>NUCLEOTIDE SEQUENCE [LARGE SCALE GENOMIC DNA]</scope>
    <source>
        <strain evidence="7">ATCC 35602 / DSM 5306 / Rt17-B1</strain>
    </source>
</reference>
<proteinExistence type="inferred from homology"/>
<evidence type="ECO:0000313" key="7">
    <source>
        <dbReference type="Proteomes" id="UP000002415"/>
    </source>
</evidence>
<dbReference type="STRING" id="381764.Fnod_0860"/>
<keyword evidence="4" id="KW-0732">Signal</keyword>
<dbReference type="HOGENOM" id="CLU_016838_1_0_0"/>
<evidence type="ECO:0000256" key="2">
    <source>
        <dbReference type="ARBA" id="ARBA00022448"/>
    </source>
</evidence>
<dbReference type="GO" id="GO:0030001">
    <property type="term" value="P:metal ion transport"/>
    <property type="evidence" value="ECO:0007669"/>
    <property type="project" value="InterPro"/>
</dbReference>
<dbReference type="AlphaFoldDB" id="A7HLD0"/>
<comment type="subcellular location">
    <subcellularLocation>
        <location evidence="1">Cell envelope</location>
    </subcellularLocation>
</comment>
<dbReference type="InterPro" id="IPR006128">
    <property type="entry name" value="Lipoprotein_PsaA-like"/>
</dbReference>
<dbReference type="PANTHER" id="PTHR42953">
    <property type="entry name" value="HIGH-AFFINITY ZINC UPTAKE SYSTEM PROTEIN ZNUA-RELATED"/>
    <property type="match status" value="1"/>
</dbReference>
<dbReference type="PRINTS" id="PR00690">
    <property type="entry name" value="ADHESNFAMILY"/>
</dbReference>
<dbReference type="KEGG" id="fno:Fnod_0860"/>
<dbReference type="OrthoDB" id="9810636at2"/>
<comment type="similarity">
    <text evidence="5">Belongs to the bacterial solute-binding protein 9 family.</text>
</comment>
<dbReference type="GO" id="GO:0030313">
    <property type="term" value="C:cell envelope"/>
    <property type="evidence" value="ECO:0007669"/>
    <property type="project" value="UniProtKB-SubCell"/>
</dbReference>
<keyword evidence="2 5" id="KW-0813">Transport</keyword>
<protein>
    <submittedName>
        <fullName evidence="6">Periplasmic solute binding protein</fullName>
    </submittedName>
</protein>
<dbReference type="SUPFAM" id="SSF53807">
    <property type="entry name" value="Helical backbone' metal receptor"/>
    <property type="match status" value="1"/>
</dbReference>
<dbReference type="Pfam" id="PF01297">
    <property type="entry name" value="ZnuA"/>
    <property type="match status" value="1"/>
</dbReference>
<evidence type="ECO:0000256" key="5">
    <source>
        <dbReference type="RuleBase" id="RU003512"/>
    </source>
</evidence>
<name>A7HLD0_FERNB</name>